<accession>A0A2P2QDW2</accession>
<proteinExistence type="predicted"/>
<sequence>MKKCSTEQRTVTVSFQLYVNLRDIFQPSESKRQNQGMVVFLQSACSYEVTGI</sequence>
<reference evidence="1" key="1">
    <citation type="submission" date="2018-02" db="EMBL/GenBank/DDBJ databases">
        <title>Rhizophora mucronata_Transcriptome.</title>
        <authorList>
            <person name="Meera S.P."/>
            <person name="Sreeshan A."/>
            <person name="Augustine A."/>
        </authorList>
    </citation>
    <scope>NUCLEOTIDE SEQUENCE</scope>
    <source>
        <tissue evidence="1">Leaf</tissue>
    </source>
</reference>
<dbReference type="EMBL" id="GGEC01084682">
    <property type="protein sequence ID" value="MBX65166.1"/>
    <property type="molecule type" value="Transcribed_RNA"/>
</dbReference>
<dbReference type="AlphaFoldDB" id="A0A2P2QDW2"/>
<protein>
    <submittedName>
        <fullName evidence="1">Uncharacterized protein</fullName>
    </submittedName>
</protein>
<name>A0A2P2QDW2_RHIMU</name>
<evidence type="ECO:0000313" key="1">
    <source>
        <dbReference type="EMBL" id="MBX65166.1"/>
    </source>
</evidence>
<organism evidence="1">
    <name type="scientific">Rhizophora mucronata</name>
    <name type="common">Asiatic mangrove</name>
    <dbReference type="NCBI Taxonomy" id="61149"/>
    <lineage>
        <taxon>Eukaryota</taxon>
        <taxon>Viridiplantae</taxon>
        <taxon>Streptophyta</taxon>
        <taxon>Embryophyta</taxon>
        <taxon>Tracheophyta</taxon>
        <taxon>Spermatophyta</taxon>
        <taxon>Magnoliopsida</taxon>
        <taxon>eudicotyledons</taxon>
        <taxon>Gunneridae</taxon>
        <taxon>Pentapetalae</taxon>
        <taxon>rosids</taxon>
        <taxon>fabids</taxon>
        <taxon>Malpighiales</taxon>
        <taxon>Rhizophoraceae</taxon>
        <taxon>Rhizophora</taxon>
    </lineage>
</organism>